<dbReference type="NCBIfam" id="TIGR02937">
    <property type="entry name" value="sigma70-ECF"/>
    <property type="match status" value="1"/>
</dbReference>
<dbReference type="GO" id="GO:0006352">
    <property type="term" value="P:DNA-templated transcription initiation"/>
    <property type="evidence" value="ECO:0007669"/>
    <property type="project" value="InterPro"/>
</dbReference>
<comment type="subunit">
    <text evidence="1">Interacts transiently with the RNA polymerase catalytic core formed by RpoA, RpoB, RpoC and RpoZ (2 alpha, 1 beta, 1 beta' and 1 omega subunit) to form the RNA polymerase holoenzyme that can initiate transcription.</text>
</comment>
<dbReference type="InterPro" id="IPR036388">
    <property type="entry name" value="WH-like_DNA-bd_sf"/>
</dbReference>
<organism evidence="4 5">
    <name type="scientific">Chitinophaga jiangningensis</name>
    <dbReference type="NCBI Taxonomy" id="1419482"/>
    <lineage>
        <taxon>Bacteria</taxon>
        <taxon>Pseudomonadati</taxon>
        <taxon>Bacteroidota</taxon>
        <taxon>Chitinophagia</taxon>
        <taxon>Chitinophagales</taxon>
        <taxon>Chitinophagaceae</taxon>
        <taxon>Chitinophaga</taxon>
    </lineage>
</organism>
<feature type="domain" description="RNA polymerase sigma-70 region 2" evidence="2">
    <location>
        <begin position="3"/>
        <end position="65"/>
    </location>
</feature>
<dbReference type="RefSeq" id="WP_073086595.1">
    <property type="nucleotide sequence ID" value="NZ_FRBL01000011.1"/>
</dbReference>
<dbReference type="InterPro" id="IPR013325">
    <property type="entry name" value="RNA_pol_sigma_r2"/>
</dbReference>
<dbReference type="EMBL" id="FRBL01000011">
    <property type="protein sequence ID" value="SHM79146.1"/>
    <property type="molecule type" value="Genomic_DNA"/>
</dbReference>
<gene>
    <name evidence="4" type="ORF">SAMN05444266_11137</name>
</gene>
<dbReference type="SUPFAM" id="SSF88946">
    <property type="entry name" value="Sigma2 domain of RNA polymerase sigma factors"/>
    <property type="match status" value="1"/>
</dbReference>
<dbReference type="CDD" id="cd06171">
    <property type="entry name" value="Sigma70_r4"/>
    <property type="match status" value="1"/>
</dbReference>
<accession>A0A1M7LLY4</accession>
<dbReference type="Gene3D" id="1.10.10.10">
    <property type="entry name" value="Winged helix-like DNA-binding domain superfamily/Winged helix DNA-binding domain"/>
    <property type="match status" value="1"/>
</dbReference>
<dbReference type="Gene3D" id="1.10.1740.10">
    <property type="match status" value="1"/>
</dbReference>
<feature type="domain" description="RNA polymerase sigma factor 70 region 4 type 2" evidence="3">
    <location>
        <begin position="98"/>
        <end position="148"/>
    </location>
</feature>
<keyword evidence="5" id="KW-1185">Reference proteome</keyword>
<dbReference type="OrthoDB" id="3211555at2"/>
<dbReference type="Pfam" id="PF08281">
    <property type="entry name" value="Sigma70_r4_2"/>
    <property type="match status" value="1"/>
</dbReference>
<dbReference type="Proteomes" id="UP000184420">
    <property type="component" value="Unassembled WGS sequence"/>
</dbReference>
<evidence type="ECO:0000256" key="1">
    <source>
        <dbReference type="ARBA" id="ARBA00011344"/>
    </source>
</evidence>
<dbReference type="SUPFAM" id="SSF54427">
    <property type="entry name" value="NTF2-like"/>
    <property type="match status" value="1"/>
</dbReference>
<dbReference type="GO" id="GO:0003677">
    <property type="term" value="F:DNA binding"/>
    <property type="evidence" value="ECO:0007669"/>
    <property type="project" value="InterPro"/>
</dbReference>
<name>A0A1M7LLY4_9BACT</name>
<dbReference type="InterPro" id="IPR007627">
    <property type="entry name" value="RNA_pol_sigma70_r2"/>
</dbReference>
<protein>
    <submittedName>
        <fullName evidence="4">RNA polymerase sigma-70 factor, ECF subfamily</fullName>
    </submittedName>
</protein>
<sequence length="286" mass="32609">MIDYQQLLFPYAYNILGTAEDAKDAVQEVLSRYFTTTHDEVVDEKNYLIRSVINLAINYKNRNKRLTPQPAEWLPEPVATDDNADKNVYLKDILSYSLMVLMERLSPIERAVFILRESFDYSHQEIADVLSITEEYSRKLLSRAKTRLFKPGAEVKSKDVMDNTSQLVADYVNAIRQRDLSRLEEMLSAEVTLITDGGGKIKVVAKVSTGFEEVSNVLRIVIERYLGKAEIKVRWINHQPALLFFVKGRLATCQVLEFSADGKRIVQVNNVVDPAKLKMLASNDTN</sequence>
<dbReference type="SUPFAM" id="SSF88659">
    <property type="entry name" value="Sigma3 and sigma4 domains of RNA polymerase sigma factors"/>
    <property type="match status" value="1"/>
</dbReference>
<dbReference type="PANTHER" id="PTHR30173:SF36">
    <property type="entry name" value="ECF RNA POLYMERASE SIGMA FACTOR SIGJ"/>
    <property type="match status" value="1"/>
</dbReference>
<dbReference type="STRING" id="1419482.SAMN05444266_11137"/>
<dbReference type="InterPro" id="IPR014284">
    <property type="entry name" value="RNA_pol_sigma-70_dom"/>
</dbReference>
<evidence type="ECO:0000313" key="4">
    <source>
        <dbReference type="EMBL" id="SHM79146.1"/>
    </source>
</evidence>
<dbReference type="PANTHER" id="PTHR30173">
    <property type="entry name" value="SIGMA 19 FACTOR"/>
    <property type="match status" value="1"/>
</dbReference>
<dbReference type="GO" id="GO:0016987">
    <property type="term" value="F:sigma factor activity"/>
    <property type="evidence" value="ECO:0007669"/>
    <property type="project" value="InterPro"/>
</dbReference>
<evidence type="ECO:0000259" key="3">
    <source>
        <dbReference type="Pfam" id="PF08281"/>
    </source>
</evidence>
<dbReference type="InterPro" id="IPR052704">
    <property type="entry name" value="ECF_Sigma-70_Domain"/>
</dbReference>
<dbReference type="Pfam" id="PF04542">
    <property type="entry name" value="Sigma70_r2"/>
    <property type="match status" value="1"/>
</dbReference>
<reference evidence="4 5" key="1">
    <citation type="submission" date="2016-11" db="EMBL/GenBank/DDBJ databases">
        <authorList>
            <person name="Jaros S."/>
            <person name="Januszkiewicz K."/>
            <person name="Wedrychowicz H."/>
        </authorList>
    </citation>
    <scope>NUCLEOTIDE SEQUENCE [LARGE SCALE GENOMIC DNA]</scope>
    <source>
        <strain evidence="4 5">DSM 27406</strain>
    </source>
</reference>
<proteinExistence type="predicted"/>
<dbReference type="InterPro" id="IPR013324">
    <property type="entry name" value="RNA_pol_sigma_r3/r4-like"/>
</dbReference>
<evidence type="ECO:0000259" key="2">
    <source>
        <dbReference type="Pfam" id="PF04542"/>
    </source>
</evidence>
<evidence type="ECO:0000313" key="5">
    <source>
        <dbReference type="Proteomes" id="UP000184420"/>
    </source>
</evidence>
<dbReference type="InterPro" id="IPR032710">
    <property type="entry name" value="NTF2-like_dom_sf"/>
</dbReference>
<dbReference type="AlphaFoldDB" id="A0A1M7LLY4"/>
<dbReference type="InterPro" id="IPR013249">
    <property type="entry name" value="RNA_pol_sigma70_r4_t2"/>
</dbReference>